<keyword evidence="2" id="KW-1185">Reference proteome</keyword>
<name>A0ABX0F2X5_9BACL</name>
<dbReference type="InterPro" id="IPR046100">
    <property type="entry name" value="DUF6037"/>
</dbReference>
<comment type="caution">
    <text evidence="1">The sequence shown here is derived from an EMBL/GenBank/DDBJ whole genome shotgun (WGS) entry which is preliminary data.</text>
</comment>
<dbReference type="Proteomes" id="UP000800303">
    <property type="component" value="Unassembled WGS sequence"/>
</dbReference>
<dbReference type="RefSeq" id="WP_166272391.1">
    <property type="nucleotide sequence ID" value="NZ_JAAFGS010000001.1"/>
</dbReference>
<dbReference type="Pfam" id="PF19503">
    <property type="entry name" value="DUF6037"/>
    <property type="match status" value="1"/>
</dbReference>
<protein>
    <submittedName>
        <fullName evidence="1">Uncharacterized protein</fullName>
    </submittedName>
</protein>
<dbReference type="EMBL" id="JAAFGS010000001">
    <property type="protein sequence ID" value="NGZ74299.1"/>
    <property type="molecule type" value="Genomic_DNA"/>
</dbReference>
<sequence>MRSPLLGNLEKLKRDMEKKGRCVDSFLFEHRKRTYVVLVKLYGESGSRPEQALAELEFLNTANARDRLSVPASRWQFIIDARELRTYFGIDYEENLGEAFRRFYDYFGGFVPLRAAAKKSAEEREAMVAWLSRQDGEEADRVYCCGVRKTPGGQNGIPAERSLFNDNKARLLRPRLHKLLKTERRLSFCFSNDPADERTDDDILKKGRGFLSEL</sequence>
<evidence type="ECO:0000313" key="2">
    <source>
        <dbReference type="Proteomes" id="UP000800303"/>
    </source>
</evidence>
<reference evidence="1 2" key="1">
    <citation type="submission" date="2020-01" db="EMBL/GenBank/DDBJ databases">
        <title>Polyphasic characterisation and genomic insights into a novel alkali tolerant bacterium VR-M41.</title>
        <authorList>
            <person name="Vemuluri V.R."/>
        </authorList>
    </citation>
    <scope>NUCLEOTIDE SEQUENCE [LARGE SCALE GENOMIC DNA]</scope>
    <source>
        <strain evidence="1 2">VR-M41</strain>
    </source>
</reference>
<organism evidence="1 2">
    <name type="scientific">Saccharibacillus alkalitolerans</name>
    <dbReference type="NCBI Taxonomy" id="2705290"/>
    <lineage>
        <taxon>Bacteria</taxon>
        <taxon>Bacillati</taxon>
        <taxon>Bacillota</taxon>
        <taxon>Bacilli</taxon>
        <taxon>Bacillales</taxon>
        <taxon>Paenibacillaceae</taxon>
        <taxon>Saccharibacillus</taxon>
    </lineage>
</organism>
<evidence type="ECO:0000313" key="1">
    <source>
        <dbReference type="EMBL" id="NGZ74299.1"/>
    </source>
</evidence>
<proteinExistence type="predicted"/>
<gene>
    <name evidence="1" type="ORF">GYN08_03140</name>
</gene>
<accession>A0ABX0F2X5</accession>